<proteinExistence type="predicted"/>
<reference evidence="1" key="1">
    <citation type="submission" date="2011-10" db="EMBL/GenBank/DDBJ databases">
        <title>Provirophages and transpovirons: unique mobilome of giant viruses.</title>
        <authorList>
            <person name="Desnues C."/>
            <person name="LaScola B."/>
            <person name="Yutin N."/>
            <person name="Fournous G."/>
            <person name="Koonin E."/>
            <person name="Raoult D."/>
        </authorList>
    </citation>
    <scope>NUCLEOTIDE SEQUENCE</scope>
    <source>
        <strain evidence="1">Mv13-mv</strain>
    </source>
</reference>
<protein>
    <submittedName>
        <fullName evidence="1">Uncharacterized protein</fullName>
    </submittedName>
</protein>
<evidence type="ECO:0000313" key="1">
    <source>
        <dbReference type="EMBL" id="AEX62412.1"/>
    </source>
</evidence>
<name>H2EDD9_9VIRU</name>
<sequence>MDQIINDNGKRSIDLVNIRKKRNQKLLNMNQTH</sequence>
<gene>
    <name evidence="1" type="ORF">mv_L207</name>
</gene>
<accession>H2EDD9</accession>
<dbReference type="EMBL" id="JN885995">
    <property type="protein sequence ID" value="AEX62412.1"/>
    <property type="molecule type" value="Genomic_DNA"/>
</dbReference>
<organism evidence="1">
    <name type="scientific">Moumouvirus sp. 'Monve'</name>
    <dbReference type="NCBI Taxonomy" id="1128131"/>
    <lineage>
        <taxon>Viruses</taxon>
        <taxon>Varidnaviria</taxon>
        <taxon>Bamfordvirae</taxon>
        <taxon>Nucleocytoviricota</taxon>
        <taxon>Megaviricetes</taxon>
        <taxon>Imitervirales</taxon>
        <taxon>Mimiviridae</taxon>
        <taxon>Megamimivirinae</taxon>
        <taxon>Moumouvirus</taxon>
    </lineage>
</organism>